<sequence length="600" mass="66317">MDRMEAADIQDVSDETSDDVSVFQSPSKGDEACSNTVMMSAQLPEHPTDMESFVPQMTSSDQYQSSATLTLNTGQSEERLDEMEERLVSTLDDPEPAFARSTLEDQRMSTDVSTEGSVISLHTLDLVEERIIAHHEPVGGEIYDLRRPSDADPHPSGLRWTSSVGDLQGQGSGDVTRGGDSRRSSASFIRSPRSLMTAHRKYSTLDSSSDASLPYLQRQPSLLDIMFENKEKGHKFHYQPESAYVEKHLTLKGDERPDIARNFSESKIQQKHDEQERVQKKTFTNWINSYLKQHVPPYEVKDLFEDIKDGISLLALLEVLSGESLPKEAGRRLKRVHFISNIRSALQFLENRGIKLVNINPTDIVDGKPSIVLGLTWTIILYFQIEEHTRLLGQQALSTPMGSSSSLEGASAPKKSRVKPKLRGSVKKVMLDWAKKSVTNSLKKIEGQDCQLSFDYVSSCQLSCGYVFQLPAVLCLVASCLVAMSLVVSCLLTMCLVASCLVAMCLVASCLVSSCQLSCGHESSCQLSFDYVSSCQLSCGYVSSCQLSCGHVSSCQLSFDYVSSCQLSYDHVSNCQLSCDHVSNCQLSCDHVSCYQRSGG</sequence>
<evidence type="ECO:0000256" key="1">
    <source>
        <dbReference type="ARBA" id="ARBA00004126"/>
    </source>
</evidence>
<dbReference type="SMART" id="SM00033">
    <property type="entry name" value="CH"/>
    <property type="match status" value="1"/>
</dbReference>
<dbReference type="SUPFAM" id="SSF47576">
    <property type="entry name" value="Calponin-homology domain, CH-domain"/>
    <property type="match status" value="1"/>
</dbReference>
<keyword evidence="8" id="KW-0175">Coiled coil</keyword>
<evidence type="ECO:0000256" key="8">
    <source>
        <dbReference type="ARBA" id="ARBA00023054"/>
    </source>
</evidence>
<evidence type="ECO:0000256" key="5">
    <source>
        <dbReference type="ARBA" id="ARBA00022692"/>
    </source>
</evidence>
<dbReference type="Pfam" id="PF00307">
    <property type="entry name" value="CH"/>
    <property type="match status" value="1"/>
</dbReference>
<evidence type="ECO:0000256" key="13">
    <source>
        <dbReference type="SAM" id="MobiDB-lite"/>
    </source>
</evidence>
<keyword evidence="11" id="KW-0206">Cytoskeleton</keyword>
<feature type="domain" description="Calponin-homology (CH)" evidence="14">
    <location>
        <begin position="277"/>
        <end position="384"/>
    </location>
</feature>
<keyword evidence="9" id="KW-0472">Membrane</keyword>
<dbReference type="PROSITE" id="PS00020">
    <property type="entry name" value="ACTININ_2"/>
    <property type="match status" value="1"/>
</dbReference>
<comment type="similarity">
    <text evidence="3">Belongs to the nesprin family.</text>
</comment>
<reference evidence="15" key="1">
    <citation type="journal article" date="2023" name="Mol. Biol. Evol.">
        <title>Third-Generation Sequencing Reveals the Adaptive Role of the Epigenome in Three Deep-Sea Polychaetes.</title>
        <authorList>
            <person name="Perez M."/>
            <person name="Aroh O."/>
            <person name="Sun Y."/>
            <person name="Lan Y."/>
            <person name="Juniper S.K."/>
            <person name="Young C.R."/>
            <person name="Angers B."/>
            <person name="Qian P.Y."/>
        </authorList>
    </citation>
    <scope>NUCLEOTIDE SEQUENCE</scope>
    <source>
        <strain evidence="15">P08H-3</strain>
    </source>
</reference>
<keyword evidence="6" id="KW-0677">Repeat</keyword>
<protein>
    <recommendedName>
        <fullName evidence="14">Calponin-homology (CH) domain-containing protein</fullName>
    </recommendedName>
</protein>
<evidence type="ECO:0000256" key="9">
    <source>
        <dbReference type="ARBA" id="ARBA00023136"/>
    </source>
</evidence>
<proteinExistence type="inferred from homology"/>
<dbReference type="GO" id="GO:0007097">
    <property type="term" value="P:nuclear migration"/>
    <property type="evidence" value="ECO:0007669"/>
    <property type="project" value="TreeGrafter"/>
</dbReference>
<evidence type="ECO:0000256" key="3">
    <source>
        <dbReference type="ARBA" id="ARBA00008619"/>
    </source>
</evidence>
<dbReference type="CDD" id="cd21241">
    <property type="entry name" value="CH_SYNE1_rpt1"/>
    <property type="match status" value="1"/>
</dbReference>
<dbReference type="InterPro" id="IPR052403">
    <property type="entry name" value="LINC-complex_assoc"/>
</dbReference>
<dbReference type="Gene3D" id="1.10.418.10">
    <property type="entry name" value="Calponin-like domain"/>
    <property type="match status" value="1"/>
</dbReference>
<organism evidence="15 16">
    <name type="scientific">Paralvinella palmiformis</name>
    <dbReference type="NCBI Taxonomy" id="53620"/>
    <lineage>
        <taxon>Eukaryota</taxon>
        <taxon>Metazoa</taxon>
        <taxon>Spiralia</taxon>
        <taxon>Lophotrochozoa</taxon>
        <taxon>Annelida</taxon>
        <taxon>Polychaeta</taxon>
        <taxon>Sedentaria</taxon>
        <taxon>Canalipalpata</taxon>
        <taxon>Terebellida</taxon>
        <taxon>Terebelliformia</taxon>
        <taxon>Alvinellidae</taxon>
        <taxon>Paralvinella</taxon>
    </lineage>
</organism>
<keyword evidence="4" id="KW-0963">Cytoplasm</keyword>
<feature type="compositionally biased region" description="Basic and acidic residues" evidence="13">
    <location>
        <begin position="143"/>
        <end position="153"/>
    </location>
</feature>
<keyword evidence="16" id="KW-1185">Reference proteome</keyword>
<evidence type="ECO:0000259" key="14">
    <source>
        <dbReference type="PROSITE" id="PS50021"/>
    </source>
</evidence>
<dbReference type="GO" id="GO:0051015">
    <property type="term" value="F:actin filament binding"/>
    <property type="evidence" value="ECO:0007669"/>
    <property type="project" value="TreeGrafter"/>
</dbReference>
<dbReference type="PANTHER" id="PTHR47535">
    <property type="entry name" value="MUSCLE-SPECIFIC PROTEIN 300 KDA, ISOFORM G"/>
    <property type="match status" value="1"/>
</dbReference>
<comment type="caution">
    <text evidence="15">The sequence shown here is derived from an EMBL/GenBank/DDBJ whole genome shotgun (WGS) entry which is preliminary data.</text>
</comment>
<dbReference type="GO" id="GO:0005856">
    <property type="term" value="C:cytoskeleton"/>
    <property type="evidence" value="ECO:0007669"/>
    <property type="project" value="UniProtKB-SubCell"/>
</dbReference>
<dbReference type="PROSITE" id="PS00019">
    <property type="entry name" value="ACTININ_1"/>
    <property type="match status" value="1"/>
</dbReference>
<dbReference type="PANTHER" id="PTHR47535:SF1">
    <property type="entry name" value="NESPRIN-1"/>
    <property type="match status" value="1"/>
</dbReference>
<keyword evidence="12" id="KW-0539">Nucleus</keyword>
<evidence type="ECO:0000256" key="11">
    <source>
        <dbReference type="ARBA" id="ARBA00023212"/>
    </source>
</evidence>
<keyword evidence="10" id="KW-0009">Actin-binding</keyword>
<evidence type="ECO:0000256" key="12">
    <source>
        <dbReference type="ARBA" id="ARBA00023242"/>
    </source>
</evidence>
<dbReference type="GO" id="GO:0034993">
    <property type="term" value="C:meiotic nuclear membrane microtubule tethering complex"/>
    <property type="evidence" value="ECO:0007669"/>
    <property type="project" value="TreeGrafter"/>
</dbReference>
<evidence type="ECO:0000313" key="15">
    <source>
        <dbReference type="EMBL" id="KAK2145172.1"/>
    </source>
</evidence>
<evidence type="ECO:0000256" key="6">
    <source>
        <dbReference type="ARBA" id="ARBA00022737"/>
    </source>
</evidence>
<evidence type="ECO:0000313" key="16">
    <source>
        <dbReference type="Proteomes" id="UP001208570"/>
    </source>
</evidence>
<evidence type="ECO:0000256" key="2">
    <source>
        <dbReference type="ARBA" id="ARBA00004245"/>
    </source>
</evidence>
<name>A0AAD9J305_9ANNE</name>
<gene>
    <name evidence="15" type="ORF">LSH36_697g02023</name>
</gene>
<dbReference type="PROSITE" id="PS50021">
    <property type="entry name" value="CH"/>
    <property type="match status" value="1"/>
</dbReference>
<dbReference type="InterPro" id="IPR001589">
    <property type="entry name" value="Actinin_actin-bd_CS"/>
</dbReference>
<feature type="region of interest" description="Disordered" evidence="13">
    <location>
        <begin position="1"/>
        <end position="32"/>
    </location>
</feature>
<feature type="region of interest" description="Disordered" evidence="13">
    <location>
        <begin position="143"/>
        <end position="190"/>
    </location>
</feature>
<dbReference type="InterPro" id="IPR036872">
    <property type="entry name" value="CH_dom_sf"/>
</dbReference>
<feature type="compositionally biased region" description="Polar residues" evidence="13">
    <location>
        <begin position="23"/>
        <end position="32"/>
    </location>
</feature>
<accession>A0AAD9J305</accession>
<dbReference type="Proteomes" id="UP001208570">
    <property type="component" value="Unassembled WGS sequence"/>
</dbReference>
<comment type="subcellular location">
    <subcellularLocation>
        <location evidence="2">Cytoplasm</location>
        <location evidence="2">Cytoskeleton</location>
    </subcellularLocation>
    <subcellularLocation>
        <location evidence="1">Nucleus membrane</location>
    </subcellularLocation>
</comment>
<dbReference type="InterPro" id="IPR001715">
    <property type="entry name" value="CH_dom"/>
</dbReference>
<evidence type="ECO:0000256" key="7">
    <source>
        <dbReference type="ARBA" id="ARBA00022989"/>
    </source>
</evidence>
<keyword evidence="5" id="KW-0812">Transmembrane</keyword>
<evidence type="ECO:0000256" key="4">
    <source>
        <dbReference type="ARBA" id="ARBA00022490"/>
    </source>
</evidence>
<dbReference type="FunFam" id="1.10.418.10:FF:000037">
    <property type="entry name" value="nesprin-1 isoform X1"/>
    <property type="match status" value="1"/>
</dbReference>
<evidence type="ECO:0000256" key="10">
    <source>
        <dbReference type="ARBA" id="ARBA00023203"/>
    </source>
</evidence>
<keyword evidence="7" id="KW-1133">Transmembrane helix</keyword>
<dbReference type="EMBL" id="JAODUP010000697">
    <property type="protein sequence ID" value="KAK2145172.1"/>
    <property type="molecule type" value="Genomic_DNA"/>
</dbReference>
<dbReference type="GO" id="GO:0005640">
    <property type="term" value="C:nuclear outer membrane"/>
    <property type="evidence" value="ECO:0007669"/>
    <property type="project" value="TreeGrafter"/>
</dbReference>
<dbReference type="InterPro" id="IPR047290">
    <property type="entry name" value="CH_SYNE1_rpt1"/>
</dbReference>
<dbReference type="AlphaFoldDB" id="A0AAD9J305"/>
<dbReference type="GO" id="GO:0005737">
    <property type="term" value="C:cytoplasm"/>
    <property type="evidence" value="ECO:0007669"/>
    <property type="project" value="TreeGrafter"/>
</dbReference>